<dbReference type="EMBL" id="BAAALM010000012">
    <property type="protein sequence ID" value="GAA1211029.1"/>
    <property type="molecule type" value="Genomic_DNA"/>
</dbReference>
<evidence type="ECO:0000313" key="2">
    <source>
        <dbReference type="EMBL" id="GAA1211029.1"/>
    </source>
</evidence>
<proteinExistence type="predicted"/>
<accession>A0ABN1VJD6</accession>
<comment type="caution">
    <text evidence="2">The sequence shown here is derived from an EMBL/GenBank/DDBJ whole genome shotgun (WGS) entry which is preliminary data.</text>
</comment>
<dbReference type="RefSeq" id="WP_253859060.1">
    <property type="nucleotide sequence ID" value="NZ_BAAALM010000012.1"/>
</dbReference>
<feature type="compositionally biased region" description="Basic and acidic residues" evidence="1">
    <location>
        <begin position="591"/>
        <end position="601"/>
    </location>
</feature>
<name>A0ABN1VJD6_9PSEU</name>
<feature type="region of interest" description="Disordered" evidence="1">
    <location>
        <begin position="1"/>
        <end position="34"/>
    </location>
</feature>
<feature type="compositionally biased region" description="Pro residues" evidence="1">
    <location>
        <begin position="399"/>
        <end position="424"/>
    </location>
</feature>
<evidence type="ECO:0000256" key="1">
    <source>
        <dbReference type="SAM" id="MobiDB-lite"/>
    </source>
</evidence>
<keyword evidence="3" id="KW-1185">Reference proteome</keyword>
<feature type="region of interest" description="Disordered" evidence="1">
    <location>
        <begin position="529"/>
        <end position="635"/>
    </location>
</feature>
<feature type="compositionally biased region" description="Low complexity" evidence="1">
    <location>
        <begin position="280"/>
        <end position="314"/>
    </location>
</feature>
<organism evidence="2 3">
    <name type="scientific">Prauserella alba</name>
    <dbReference type="NCBI Taxonomy" id="176898"/>
    <lineage>
        <taxon>Bacteria</taxon>
        <taxon>Bacillati</taxon>
        <taxon>Actinomycetota</taxon>
        <taxon>Actinomycetes</taxon>
        <taxon>Pseudonocardiales</taxon>
        <taxon>Pseudonocardiaceae</taxon>
        <taxon>Prauserella</taxon>
    </lineage>
</organism>
<dbReference type="InterPro" id="IPR038332">
    <property type="entry name" value="PPE_sf"/>
</dbReference>
<sequence>MSTSTPEEKTQDVSDPRSENYDPGSPHYDVTVDPSSPFYVGEITEEAESGHEFRDAAEAISDVFPFSVFGDAFTQALYQGFLTSDRAGMDEDLEIRQVGEIPRTVWDNASHEQMVEALGSHADSAAVAETSEEWVRTGNDLTLHQKAVADAISDSMGDWQGEGGDAAREHLAGVAKWLGATAQGAVLTGRQQQIHSQTLNETQKQMDANPPLAFSAAAANRRLAGIDDPTAYAAAAQQEMQSMQESEVRRGQAARIMSQFDETVGGAVDMPLFSPPPELAGPRAAAAPGVASSGAAPGTSAAGGEAAAGAGQAPLHNARAPHMDGQEAEPANGTAWTADRPFAADGQPPAGGRDGVPTPAGPGGEGPSFPAGVPEVPGGDAQSFSPDVPPGGACSPDVPDMPDPPQGGGPYSPQVPAPQAPGAPPGGQSFPASVPHVPNGGPQPLPPEAPHGGPFSPAPLDVPDVDGGDDGTGTSSYAPPRFTTPDLPPGGGGTPGWPGASNGDISSRLGGATGAGSGAGIGGVLAGGSGSAGAGGRGPAGGSGSWGSGGSGGVSGVSGTPHAAGGVPGGGAAGGAAGGMAPGMGAGGAGRKGEEDKEHRVAGYLEDEENVFAPEQAIAPPVIGDWENNKNEDWR</sequence>
<feature type="compositionally biased region" description="Gly residues" evidence="1">
    <location>
        <begin position="529"/>
        <end position="556"/>
    </location>
</feature>
<dbReference type="Gene3D" id="1.20.1260.20">
    <property type="entry name" value="PPE superfamily"/>
    <property type="match status" value="1"/>
</dbReference>
<feature type="compositionally biased region" description="Gly residues" evidence="1">
    <location>
        <begin position="566"/>
        <end position="590"/>
    </location>
</feature>
<protein>
    <recommendedName>
        <fullName evidence="4">PPE family protein</fullName>
    </recommendedName>
</protein>
<evidence type="ECO:0008006" key="4">
    <source>
        <dbReference type="Google" id="ProtNLM"/>
    </source>
</evidence>
<feature type="region of interest" description="Disordered" evidence="1">
    <location>
        <begin position="270"/>
        <end position="511"/>
    </location>
</feature>
<feature type="compositionally biased region" description="Basic and acidic residues" evidence="1">
    <location>
        <begin position="1"/>
        <end position="20"/>
    </location>
</feature>
<gene>
    <name evidence="2" type="ORF">GCM10009675_34770</name>
</gene>
<dbReference type="Proteomes" id="UP001500467">
    <property type="component" value="Unassembled WGS sequence"/>
</dbReference>
<reference evidence="2 3" key="1">
    <citation type="journal article" date="2019" name="Int. J. Syst. Evol. Microbiol.">
        <title>The Global Catalogue of Microorganisms (GCM) 10K type strain sequencing project: providing services to taxonomists for standard genome sequencing and annotation.</title>
        <authorList>
            <consortium name="The Broad Institute Genomics Platform"/>
            <consortium name="The Broad Institute Genome Sequencing Center for Infectious Disease"/>
            <person name="Wu L."/>
            <person name="Ma J."/>
        </authorList>
    </citation>
    <scope>NUCLEOTIDE SEQUENCE [LARGE SCALE GENOMIC DNA]</scope>
    <source>
        <strain evidence="2 3">JCM 13022</strain>
    </source>
</reference>
<evidence type="ECO:0000313" key="3">
    <source>
        <dbReference type="Proteomes" id="UP001500467"/>
    </source>
</evidence>